<feature type="compositionally biased region" description="Polar residues" evidence="1">
    <location>
        <begin position="75"/>
        <end position="85"/>
    </location>
</feature>
<dbReference type="AlphaFoldDB" id="A0A7S3A359"/>
<accession>A0A7S3A359</accession>
<evidence type="ECO:0000256" key="1">
    <source>
        <dbReference type="SAM" id="MobiDB-lite"/>
    </source>
</evidence>
<protein>
    <submittedName>
        <fullName evidence="2">Uncharacterized protein</fullName>
    </submittedName>
</protein>
<dbReference type="EMBL" id="HBHW01035850">
    <property type="protein sequence ID" value="CAE0059407.1"/>
    <property type="molecule type" value="Transcribed_RNA"/>
</dbReference>
<gene>
    <name evidence="2" type="ORF">RMAR00112_LOCUS27472</name>
</gene>
<organism evidence="2">
    <name type="scientific">Rhodosorus marinus</name>
    <dbReference type="NCBI Taxonomy" id="101924"/>
    <lineage>
        <taxon>Eukaryota</taxon>
        <taxon>Rhodophyta</taxon>
        <taxon>Stylonematophyceae</taxon>
        <taxon>Stylonematales</taxon>
        <taxon>Stylonemataceae</taxon>
        <taxon>Rhodosorus</taxon>
    </lineage>
</organism>
<feature type="region of interest" description="Disordered" evidence="1">
    <location>
        <begin position="72"/>
        <end position="92"/>
    </location>
</feature>
<evidence type="ECO:0000313" key="2">
    <source>
        <dbReference type="EMBL" id="CAE0059407.1"/>
    </source>
</evidence>
<sequence>MDLEKPDSRLALDWRITAPDSSEPVKEVYKDILNPGNSFVQNDSRKLIANTHAEHVLRTRIQILREASAPKETHLQQYSYQQVDGKSSRSLDTSVERDLFQQRYADAQQRIAEAASAVSSGGDNPSITD</sequence>
<name>A0A7S3A359_9RHOD</name>
<proteinExistence type="predicted"/>
<reference evidence="2" key="1">
    <citation type="submission" date="2021-01" db="EMBL/GenBank/DDBJ databases">
        <authorList>
            <person name="Corre E."/>
            <person name="Pelletier E."/>
            <person name="Niang G."/>
            <person name="Scheremetjew M."/>
            <person name="Finn R."/>
            <person name="Kale V."/>
            <person name="Holt S."/>
            <person name="Cochrane G."/>
            <person name="Meng A."/>
            <person name="Brown T."/>
            <person name="Cohen L."/>
        </authorList>
    </citation>
    <scope>NUCLEOTIDE SEQUENCE</scope>
    <source>
        <strain evidence="2">CCMP 769</strain>
    </source>
</reference>